<dbReference type="Proteomes" id="UP000077315">
    <property type="component" value="Unassembled WGS sequence"/>
</dbReference>
<dbReference type="EMBL" id="KV441025">
    <property type="protein sequence ID" value="OAD67130.1"/>
    <property type="molecule type" value="Genomic_DNA"/>
</dbReference>
<keyword evidence="2" id="KW-1185">Reference proteome</keyword>
<dbReference type="GeneID" id="29002671"/>
<evidence type="ECO:0000313" key="2">
    <source>
        <dbReference type="Proteomes" id="UP000077315"/>
    </source>
</evidence>
<organism evidence="1 2">
    <name type="scientific">Phycomyces blakesleeanus (strain ATCC 8743b / DSM 1359 / FGSC 10004 / NBRC 33097 / NRRL 1555)</name>
    <dbReference type="NCBI Taxonomy" id="763407"/>
    <lineage>
        <taxon>Eukaryota</taxon>
        <taxon>Fungi</taxon>
        <taxon>Fungi incertae sedis</taxon>
        <taxon>Mucoromycota</taxon>
        <taxon>Mucoromycotina</taxon>
        <taxon>Mucoromycetes</taxon>
        <taxon>Mucorales</taxon>
        <taxon>Phycomycetaceae</taxon>
        <taxon>Phycomyces</taxon>
    </lineage>
</organism>
<protein>
    <submittedName>
        <fullName evidence="1">Uncharacterized protein</fullName>
    </submittedName>
</protein>
<dbReference type="VEuPathDB" id="FungiDB:PHYBLDRAFT_67264"/>
<sequence>MSAIKKNMFLDVINPTTKCLDHHNGIILGGFGYRGIGSNISQETWGSTLVPRDTSLGRLTVDVNAHESGTTRHGSPPDQTTEGIHCPLSLTRNWPKSDVFTRYVIMLFYQCYNTAKIGQTHWES</sequence>
<dbReference type="InParanoid" id="A0A167K2I1"/>
<accession>A0A167K2I1</accession>
<name>A0A167K2I1_PHYB8</name>
<evidence type="ECO:0000313" key="1">
    <source>
        <dbReference type="EMBL" id="OAD67130.1"/>
    </source>
</evidence>
<reference evidence="2" key="1">
    <citation type="submission" date="2015-06" db="EMBL/GenBank/DDBJ databases">
        <title>Expansion of signal transduction pathways in fungi by whole-genome duplication.</title>
        <authorList>
            <consortium name="DOE Joint Genome Institute"/>
            <person name="Corrochano L.M."/>
            <person name="Kuo A."/>
            <person name="Marcet-Houben M."/>
            <person name="Polaino S."/>
            <person name="Salamov A."/>
            <person name="Villalobos J.M."/>
            <person name="Alvarez M.I."/>
            <person name="Avalos J."/>
            <person name="Benito E.P."/>
            <person name="Benoit I."/>
            <person name="Burger G."/>
            <person name="Camino L.P."/>
            <person name="Canovas D."/>
            <person name="Cerda-Olmedo E."/>
            <person name="Cheng J.-F."/>
            <person name="Dominguez A."/>
            <person name="Elias M."/>
            <person name="Eslava A.P."/>
            <person name="Glaser F."/>
            <person name="Grimwood J."/>
            <person name="Gutierrez G."/>
            <person name="Heitman J."/>
            <person name="Henrissat B."/>
            <person name="Iturriaga E.A."/>
            <person name="Lang B.F."/>
            <person name="Lavin J.L."/>
            <person name="Lee S."/>
            <person name="Li W."/>
            <person name="Lindquist E."/>
            <person name="Lopez-Garcia S."/>
            <person name="Luque E.M."/>
            <person name="Marcos A.T."/>
            <person name="Martin J."/>
            <person name="McCluskey K."/>
            <person name="Medina H.R."/>
            <person name="Miralles-Duran A."/>
            <person name="Miyazaki A."/>
            <person name="Munoz-Torres E."/>
            <person name="Oguiza J.A."/>
            <person name="Ohm R."/>
            <person name="Olmedo M."/>
            <person name="Orejas M."/>
            <person name="Ortiz-Castellanos L."/>
            <person name="Pisabarro A.G."/>
            <person name="Rodriguez-Romero J."/>
            <person name="Ruiz-Herrera J."/>
            <person name="Ruiz-Vazquez R."/>
            <person name="Sanz C."/>
            <person name="Schackwitz W."/>
            <person name="Schmutz J."/>
            <person name="Shahriari M."/>
            <person name="Shelest E."/>
            <person name="Silva-Franco F."/>
            <person name="Soanes D."/>
            <person name="Syed K."/>
            <person name="Tagua V.G."/>
            <person name="Talbot N.J."/>
            <person name="Thon M."/>
            <person name="De vries R.P."/>
            <person name="Wiebenga A."/>
            <person name="Yadav J.S."/>
            <person name="Braun E.L."/>
            <person name="Baker S."/>
            <person name="Garre V."/>
            <person name="Horwitz B."/>
            <person name="Torres-Martinez S."/>
            <person name="Idnurm A."/>
            <person name="Herrera-Estrella A."/>
            <person name="Gabaldon T."/>
            <person name="Grigoriev I.V."/>
        </authorList>
    </citation>
    <scope>NUCLEOTIDE SEQUENCE [LARGE SCALE GENOMIC DNA]</scope>
    <source>
        <strain evidence="2">NRRL 1555(-)</strain>
    </source>
</reference>
<gene>
    <name evidence="1" type="ORF">PHYBLDRAFT_67264</name>
</gene>
<dbReference type="RefSeq" id="XP_018285170.1">
    <property type="nucleotide sequence ID" value="XM_018441765.1"/>
</dbReference>
<dbReference type="AlphaFoldDB" id="A0A167K2I1"/>
<proteinExistence type="predicted"/>